<evidence type="ECO:0000313" key="1">
    <source>
        <dbReference type="EMBL" id="GEP09833.1"/>
    </source>
</evidence>
<reference evidence="1 2" key="1">
    <citation type="submission" date="2019-07" db="EMBL/GenBank/DDBJ databases">
        <title>Whole genome shotgun sequence of Methylobacterium gnaphalii NBRC 107716.</title>
        <authorList>
            <person name="Hosoyama A."/>
            <person name="Uohara A."/>
            <person name="Ohji S."/>
            <person name="Ichikawa N."/>
        </authorList>
    </citation>
    <scope>NUCLEOTIDE SEQUENCE [LARGE SCALE GENOMIC DNA]</scope>
    <source>
        <strain evidence="1 2">NBRC 107716</strain>
    </source>
</reference>
<dbReference type="EMBL" id="BJZV01000007">
    <property type="protein sequence ID" value="GEP09833.1"/>
    <property type="molecule type" value="Genomic_DNA"/>
</dbReference>
<evidence type="ECO:0000313" key="2">
    <source>
        <dbReference type="Proteomes" id="UP000321750"/>
    </source>
</evidence>
<name>A0A512JIT3_9HYPH</name>
<dbReference type="AlphaFoldDB" id="A0A512JIT3"/>
<comment type="caution">
    <text evidence="1">The sequence shown here is derived from an EMBL/GenBank/DDBJ whole genome shotgun (WGS) entry which is preliminary data.</text>
</comment>
<dbReference type="Proteomes" id="UP000321750">
    <property type="component" value="Unassembled WGS sequence"/>
</dbReference>
<proteinExistence type="predicted"/>
<dbReference type="RefSeq" id="WP_147046133.1">
    <property type="nucleotide sequence ID" value="NZ_BJZV01000007.1"/>
</dbReference>
<keyword evidence="2" id="KW-1185">Reference proteome</keyword>
<accession>A0A512JIT3</accession>
<sequence length="74" mass="8479">MLKTEQLDQLPEILRDIVVKDRTLSVLRRGLAKPVVSFEIAKMYRRHRDARRELTEAAAHLWGYRLGGDGSATC</sequence>
<gene>
    <name evidence="1" type="ORF">MGN01_16780</name>
</gene>
<protein>
    <submittedName>
        <fullName evidence="1">Uncharacterized protein</fullName>
    </submittedName>
</protein>
<organism evidence="1 2">
    <name type="scientific">Methylobacterium gnaphalii</name>
    <dbReference type="NCBI Taxonomy" id="1010610"/>
    <lineage>
        <taxon>Bacteria</taxon>
        <taxon>Pseudomonadati</taxon>
        <taxon>Pseudomonadota</taxon>
        <taxon>Alphaproteobacteria</taxon>
        <taxon>Hyphomicrobiales</taxon>
        <taxon>Methylobacteriaceae</taxon>
        <taxon>Methylobacterium</taxon>
    </lineage>
</organism>